<comment type="caution">
    <text evidence="2">The sequence shown here is derived from an EMBL/GenBank/DDBJ whole genome shotgun (WGS) entry which is preliminary data.</text>
</comment>
<dbReference type="EMBL" id="WUAV01000006">
    <property type="protein sequence ID" value="KAF1748647.1"/>
    <property type="molecule type" value="Genomic_DNA"/>
</dbReference>
<feature type="chain" id="PRO_5025409392" evidence="1">
    <location>
        <begin position="20"/>
        <end position="66"/>
    </location>
</feature>
<dbReference type="GeneID" id="78777881"/>
<dbReference type="KEGG" id="crq:GCK72_025114"/>
<dbReference type="CTD" id="78777881"/>
<reference evidence="2 3" key="1">
    <citation type="submission" date="2019-12" db="EMBL/GenBank/DDBJ databases">
        <title>Chromosome-level assembly of the Caenorhabditis remanei genome.</title>
        <authorList>
            <person name="Teterina A.A."/>
            <person name="Willis J.H."/>
            <person name="Phillips P.C."/>
        </authorList>
    </citation>
    <scope>NUCLEOTIDE SEQUENCE [LARGE SCALE GENOMIC DNA]</scope>
    <source>
        <strain evidence="2 3">PX506</strain>
        <tissue evidence="2">Whole organism</tissue>
    </source>
</reference>
<feature type="signal peptide" evidence="1">
    <location>
        <begin position="1"/>
        <end position="19"/>
    </location>
</feature>
<evidence type="ECO:0000313" key="2">
    <source>
        <dbReference type="EMBL" id="KAF1748647.1"/>
    </source>
</evidence>
<accession>A0A6A5G118</accession>
<protein>
    <submittedName>
        <fullName evidence="2">Uncharacterized protein</fullName>
    </submittedName>
</protein>
<organism evidence="2 3">
    <name type="scientific">Caenorhabditis remanei</name>
    <name type="common">Caenorhabditis vulgaris</name>
    <dbReference type="NCBI Taxonomy" id="31234"/>
    <lineage>
        <taxon>Eukaryota</taxon>
        <taxon>Metazoa</taxon>
        <taxon>Ecdysozoa</taxon>
        <taxon>Nematoda</taxon>
        <taxon>Chromadorea</taxon>
        <taxon>Rhabditida</taxon>
        <taxon>Rhabditina</taxon>
        <taxon>Rhabditomorpha</taxon>
        <taxon>Rhabditoidea</taxon>
        <taxon>Rhabditidae</taxon>
        <taxon>Peloderinae</taxon>
        <taxon>Caenorhabditis</taxon>
    </lineage>
</organism>
<keyword evidence="1" id="KW-0732">Signal</keyword>
<dbReference type="RefSeq" id="XP_053579768.1">
    <property type="nucleotide sequence ID" value="XM_053736202.1"/>
</dbReference>
<proteinExistence type="predicted"/>
<gene>
    <name evidence="2" type="ORF">GCK72_025114</name>
</gene>
<evidence type="ECO:0000313" key="3">
    <source>
        <dbReference type="Proteomes" id="UP000483820"/>
    </source>
</evidence>
<name>A0A6A5G118_CAERE</name>
<evidence type="ECO:0000256" key="1">
    <source>
        <dbReference type="SAM" id="SignalP"/>
    </source>
</evidence>
<sequence>MMILFTLFCLVSITHFANANPAKTAVCMAPVAAGPTLCFAEDVYLFCPNGYRCVKGNYYLLCCKHV</sequence>
<dbReference type="AlphaFoldDB" id="A0A6A5G118"/>
<dbReference type="Proteomes" id="UP000483820">
    <property type="component" value="Chromosome X"/>
</dbReference>